<gene>
    <name evidence="1" type="primary">jg3748</name>
    <name evidence="1" type="ORF">PAEG_LOCUS15848</name>
</gene>
<reference evidence="1" key="1">
    <citation type="submission" date="2022-03" db="EMBL/GenBank/DDBJ databases">
        <authorList>
            <person name="Lindestad O."/>
        </authorList>
    </citation>
    <scope>NUCLEOTIDE SEQUENCE</scope>
</reference>
<dbReference type="EMBL" id="CAKXAJ010025394">
    <property type="protein sequence ID" value="CAH2238809.1"/>
    <property type="molecule type" value="Genomic_DNA"/>
</dbReference>
<keyword evidence="2" id="KW-1185">Reference proteome</keyword>
<protein>
    <submittedName>
        <fullName evidence="1">Jg3748 protein</fullName>
    </submittedName>
</protein>
<sequence>ALVSAGFKVSTTVRPDEISIKEDRDDASSVNKTDLETEMARFDTLRKYNSQEDMSEWTDAERRIGEL</sequence>
<feature type="non-terminal residue" evidence="1">
    <location>
        <position position="1"/>
    </location>
</feature>
<organism evidence="1 2">
    <name type="scientific">Pararge aegeria aegeria</name>
    <dbReference type="NCBI Taxonomy" id="348720"/>
    <lineage>
        <taxon>Eukaryota</taxon>
        <taxon>Metazoa</taxon>
        <taxon>Ecdysozoa</taxon>
        <taxon>Arthropoda</taxon>
        <taxon>Hexapoda</taxon>
        <taxon>Insecta</taxon>
        <taxon>Pterygota</taxon>
        <taxon>Neoptera</taxon>
        <taxon>Endopterygota</taxon>
        <taxon>Lepidoptera</taxon>
        <taxon>Glossata</taxon>
        <taxon>Ditrysia</taxon>
        <taxon>Papilionoidea</taxon>
        <taxon>Nymphalidae</taxon>
        <taxon>Satyrinae</taxon>
        <taxon>Satyrini</taxon>
        <taxon>Parargina</taxon>
        <taxon>Pararge</taxon>
    </lineage>
</organism>
<name>A0A8S4RL65_9NEOP</name>
<comment type="caution">
    <text evidence="1">The sequence shown here is derived from an EMBL/GenBank/DDBJ whole genome shotgun (WGS) entry which is preliminary data.</text>
</comment>
<dbReference type="OrthoDB" id="10040649at2759"/>
<accession>A0A8S4RL65</accession>
<dbReference type="Proteomes" id="UP000838756">
    <property type="component" value="Unassembled WGS sequence"/>
</dbReference>
<evidence type="ECO:0000313" key="1">
    <source>
        <dbReference type="EMBL" id="CAH2238809.1"/>
    </source>
</evidence>
<dbReference type="AlphaFoldDB" id="A0A8S4RL65"/>
<proteinExistence type="predicted"/>
<evidence type="ECO:0000313" key="2">
    <source>
        <dbReference type="Proteomes" id="UP000838756"/>
    </source>
</evidence>